<dbReference type="PANTHER" id="PTHR10492">
    <property type="match status" value="1"/>
</dbReference>
<dbReference type="CDD" id="cd18809">
    <property type="entry name" value="SF1_C_RecD"/>
    <property type="match status" value="1"/>
</dbReference>
<reference evidence="2" key="1">
    <citation type="submission" date="2020-05" db="EMBL/GenBank/DDBJ databases">
        <title>WGS assembly of Panicum virgatum.</title>
        <authorList>
            <person name="Lovell J.T."/>
            <person name="Jenkins J."/>
            <person name="Shu S."/>
            <person name="Juenger T.E."/>
            <person name="Schmutz J."/>
        </authorList>
    </citation>
    <scope>NUCLEOTIDE SEQUENCE</scope>
    <source>
        <strain evidence="2">AP13</strain>
    </source>
</reference>
<gene>
    <name evidence="2" type="ORF">PVAP13_3NG325000</name>
</gene>
<dbReference type="FunFam" id="3.40.50.300:FF:002884">
    <property type="entry name" value="ATP-dependent DNA helicase"/>
    <property type="match status" value="1"/>
</dbReference>
<dbReference type="InterPro" id="IPR027417">
    <property type="entry name" value="P-loop_NTPase"/>
</dbReference>
<name>A0A8T0UM61_PANVG</name>
<evidence type="ECO:0000313" key="3">
    <source>
        <dbReference type="Proteomes" id="UP000823388"/>
    </source>
</evidence>
<evidence type="ECO:0000313" key="2">
    <source>
        <dbReference type="EMBL" id="KAG2621964.1"/>
    </source>
</evidence>
<sequence length="214" mass="24141">MRERAILSTRNEHVDAVNALMIDRFPGKQKIFYSFDSVDDDSRNNYPLDFLNSITPNGLPPHELKVKKNCPVILLHNLDPHNGLCNGTRLVVRGFQNNSIDAEIVNGQHAGKRVFIPTIPMSPSEDLTLPFKFKRKQFPIRLSFAMTINKAQGKTIPNVGIYLPEPVFSHGQLYVTLSRGVSRESTWVLAKRNMNIDPAGKSTKNIVYTDVLKL</sequence>
<protein>
    <recommendedName>
        <fullName evidence="1">DNA helicase Pif1-like 2B domain-containing protein</fullName>
    </recommendedName>
</protein>
<organism evidence="2 3">
    <name type="scientific">Panicum virgatum</name>
    <name type="common">Blackwell switchgrass</name>
    <dbReference type="NCBI Taxonomy" id="38727"/>
    <lineage>
        <taxon>Eukaryota</taxon>
        <taxon>Viridiplantae</taxon>
        <taxon>Streptophyta</taxon>
        <taxon>Embryophyta</taxon>
        <taxon>Tracheophyta</taxon>
        <taxon>Spermatophyta</taxon>
        <taxon>Magnoliopsida</taxon>
        <taxon>Liliopsida</taxon>
        <taxon>Poales</taxon>
        <taxon>Poaceae</taxon>
        <taxon>PACMAD clade</taxon>
        <taxon>Panicoideae</taxon>
        <taxon>Panicodae</taxon>
        <taxon>Paniceae</taxon>
        <taxon>Panicinae</taxon>
        <taxon>Panicum</taxon>
        <taxon>Panicum sect. Hiantes</taxon>
    </lineage>
</organism>
<dbReference type="Proteomes" id="UP000823388">
    <property type="component" value="Chromosome 3N"/>
</dbReference>
<dbReference type="InterPro" id="IPR049163">
    <property type="entry name" value="Pif1-like_2B_dom"/>
</dbReference>
<dbReference type="Pfam" id="PF21530">
    <property type="entry name" value="Pif1_2B_dom"/>
    <property type="match status" value="1"/>
</dbReference>
<comment type="caution">
    <text evidence="2">The sequence shown here is derived from an EMBL/GenBank/DDBJ whole genome shotgun (WGS) entry which is preliminary data.</text>
</comment>
<evidence type="ECO:0000259" key="1">
    <source>
        <dbReference type="Pfam" id="PF21530"/>
    </source>
</evidence>
<dbReference type="EMBL" id="CM029042">
    <property type="protein sequence ID" value="KAG2621964.1"/>
    <property type="molecule type" value="Genomic_DNA"/>
</dbReference>
<proteinExistence type="predicted"/>
<dbReference type="SUPFAM" id="SSF52540">
    <property type="entry name" value="P-loop containing nucleoside triphosphate hydrolases"/>
    <property type="match status" value="1"/>
</dbReference>
<dbReference type="PANTHER" id="PTHR10492:SF91">
    <property type="entry name" value="ATP-DEPENDENT DNA HELICASE"/>
    <property type="match status" value="1"/>
</dbReference>
<keyword evidence="3" id="KW-1185">Reference proteome</keyword>
<feature type="domain" description="DNA helicase Pif1-like 2B" evidence="1">
    <location>
        <begin position="49"/>
        <end position="95"/>
    </location>
</feature>
<accession>A0A8T0UM61</accession>
<dbReference type="AlphaFoldDB" id="A0A8T0UM61"/>